<evidence type="ECO:0000256" key="1">
    <source>
        <dbReference type="SAM" id="Phobius"/>
    </source>
</evidence>
<evidence type="ECO:0000313" key="3">
    <source>
        <dbReference type="Proteomes" id="UP001293593"/>
    </source>
</evidence>
<dbReference type="PANTHER" id="PTHR37705">
    <property type="entry name" value="BNAA08G11710D PROTEIN"/>
    <property type="match status" value="1"/>
</dbReference>
<sequence>MVIKRIELCIYLVKMAIQFVIIVAETVVVIQERTSEPLSNLNRAATPIPFSGFLP</sequence>
<feature type="transmembrane region" description="Helical" evidence="1">
    <location>
        <begin position="12"/>
        <end position="30"/>
    </location>
</feature>
<comment type="caution">
    <text evidence="2">The sequence shown here is derived from an EMBL/GenBank/DDBJ whole genome shotgun (WGS) entry which is preliminary data.</text>
</comment>
<keyword evidence="3" id="KW-1185">Reference proteome</keyword>
<name>A0AAE1MB67_9FABA</name>
<accession>A0AAE1MB67</accession>
<protein>
    <submittedName>
        <fullName evidence="2">Uncharacterized protein</fullName>
    </submittedName>
</protein>
<organism evidence="2 3">
    <name type="scientific">Acacia crassicarpa</name>
    <name type="common">northern wattle</name>
    <dbReference type="NCBI Taxonomy" id="499986"/>
    <lineage>
        <taxon>Eukaryota</taxon>
        <taxon>Viridiplantae</taxon>
        <taxon>Streptophyta</taxon>
        <taxon>Embryophyta</taxon>
        <taxon>Tracheophyta</taxon>
        <taxon>Spermatophyta</taxon>
        <taxon>Magnoliopsida</taxon>
        <taxon>eudicotyledons</taxon>
        <taxon>Gunneridae</taxon>
        <taxon>Pentapetalae</taxon>
        <taxon>rosids</taxon>
        <taxon>fabids</taxon>
        <taxon>Fabales</taxon>
        <taxon>Fabaceae</taxon>
        <taxon>Caesalpinioideae</taxon>
        <taxon>mimosoid clade</taxon>
        <taxon>Acacieae</taxon>
        <taxon>Acacia</taxon>
    </lineage>
</organism>
<gene>
    <name evidence="2" type="ORF">QN277_005144</name>
</gene>
<reference evidence="2" key="1">
    <citation type="submission" date="2023-10" db="EMBL/GenBank/DDBJ databases">
        <title>Chromosome-level genome of the transformable northern wattle, Acacia crassicarpa.</title>
        <authorList>
            <person name="Massaro I."/>
            <person name="Sinha N.R."/>
            <person name="Poethig S."/>
            <person name="Leichty A.R."/>
        </authorList>
    </citation>
    <scope>NUCLEOTIDE SEQUENCE</scope>
    <source>
        <strain evidence="2">Acra3RX</strain>
        <tissue evidence="2">Leaf</tissue>
    </source>
</reference>
<keyword evidence="1" id="KW-0472">Membrane</keyword>
<dbReference type="EMBL" id="JAWXYG010000011">
    <property type="protein sequence ID" value="KAK4258729.1"/>
    <property type="molecule type" value="Genomic_DNA"/>
</dbReference>
<dbReference type="PANTHER" id="PTHR37705:SF1">
    <property type="entry name" value="TRANSMEMBRANE PROTEIN"/>
    <property type="match status" value="1"/>
</dbReference>
<evidence type="ECO:0000313" key="2">
    <source>
        <dbReference type="EMBL" id="KAK4258729.1"/>
    </source>
</evidence>
<proteinExistence type="predicted"/>
<keyword evidence="1" id="KW-0812">Transmembrane</keyword>
<dbReference type="Proteomes" id="UP001293593">
    <property type="component" value="Unassembled WGS sequence"/>
</dbReference>
<keyword evidence="1" id="KW-1133">Transmembrane helix</keyword>
<dbReference type="AlphaFoldDB" id="A0AAE1MB67"/>